<keyword evidence="1" id="KW-0812">Transmembrane</keyword>
<accession>A0A518I4K0</accession>
<evidence type="ECO:0000256" key="1">
    <source>
        <dbReference type="SAM" id="Phobius"/>
    </source>
</evidence>
<dbReference type="Proteomes" id="UP000318313">
    <property type="component" value="Chromosome"/>
</dbReference>
<name>A0A518I4K0_9PLAN</name>
<dbReference type="GO" id="GO:0005524">
    <property type="term" value="F:ATP binding"/>
    <property type="evidence" value="ECO:0007669"/>
    <property type="project" value="InterPro"/>
</dbReference>
<dbReference type="GO" id="GO:0006508">
    <property type="term" value="P:proteolysis"/>
    <property type="evidence" value="ECO:0007669"/>
    <property type="project" value="InterPro"/>
</dbReference>
<keyword evidence="4" id="KW-1185">Reference proteome</keyword>
<organism evidence="3 4">
    <name type="scientific">Gimesia fumaroli</name>
    <dbReference type="NCBI Taxonomy" id="2527976"/>
    <lineage>
        <taxon>Bacteria</taxon>
        <taxon>Pseudomonadati</taxon>
        <taxon>Planctomycetota</taxon>
        <taxon>Planctomycetia</taxon>
        <taxon>Planctomycetales</taxon>
        <taxon>Planctomycetaceae</taxon>
        <taxon>Gimesia</taxon>
    </lineage>
</organism>
<feature type="transmembrane region" description="Helical" evidence="1">
    <location>
        <begin position="161"/>
        <end position="180"/>
    </location>
</feature>
<dbReference type="GO" id="GO:0008233">
    <property type="term" value="F:peptidase activity"/>
    <property type="evidence" value="ECO:0007669"/>
    <property type="project" value="InterPro"/>
</dbReference>
<evidence type="ECO:0000313" key="4">
    <source>
        <dbReference type="Proteomes" id="UP000318313"/>
    </source>
</evidence>
<dbReference type="EMBL" id="CP037452">
    <property type="protein sequence ID" value="QDV48034.1"/>
    <property type="molecule type" value="Genomic_DNA"/>
</dbReference>
<dbReference type="InterPro" id="IPR005074">
    <property type="entry name" value="Peptidase_C39"/>
</dbReference>
<sequence>MRYMIFLLTALSLSLPQKEILAAGEWQNDLSCGVNALTWCARITGVSISRSQVEAIFPEPGPNGHSLNEIKLAAQSLLLYPEVHKVSLEELQELEPPFIIHVSMGRLSTGHYLVVSKITGQSDEASFDIIDGTSGEKEYYSNAGLSQIFTGYVVVINPTPLHGVIVLLWCAIIFAVLFIARQIYLLRHRPVI</sequence>
<protein>
    <submittedName>
        <fullName evidence="3">Peptidase C39 family protein</fullName>
    </submittedName>
</protein>
<dbReference type="AlphaFoldDB" id="A0A518I4K0"/>
<dbReference type="KEGG" id="gfm:Enr17x_00430"/>
<gene>
    <name evidence="3" type="ORF">Enr17x_00430</name>
</gene>
<dbReference type="PROSITE" id="PS50990">
    <property type="entry name" value="PEPTIDASE_C39"/>
    <property type="match status" value="1"/>
</dbReference>
<evidence type="ECO:0000259" key="2">
    <source>
        <dbReference type="PROSITE" id="PS50990"/>
    </source>
</evidence>
<dbReference type="Gene3D" id="3.90.70.10">
    <property type="entry name" value="Cysteine proteinases"/>
    <property type="match status" value="1"/>
</dbReference>
<feature type="domain" description="Peptidase C39" evidence="2">
    <location>
        <begin position="27"/>
        <end position="156"/>
    </location>
</feature>
<dbReference type="Pfam" id="PF03412">
    <property type="entry name" value="Peptidase_C39"/>
    <property type="match status" value="1"/>
</dbReference>
<proteinExistence type="predicted"/>
<keyword evidence="1" id="KW-1133">Transmembrane helix</keyword>
<dbReference type="GO" id="GO:0016020">
    <property type="term" value="C:membrane"/>
    <property type="evidence" value="ECO:0007669"/>
    <property type="project" value="InterPro"/>
</dbReference>
<keyword evidence="1" id="KW-0472">Membrane</keyword>
<reference evidence="3 4" key="1">
    <citation type="submission" date="2019-03" db="EMBL/GenBank/DDBJ databases">
        <title>Deep-cultivation of Planctomycetes and their phenomic and genomic characterization uncovers novel biology.</title>
        <authorList>
            <person name="Wiegand S."/>
            <person name="Jogler M."/>
            <person name="Boedeker C."/>
            <person name="Pinto D."/>
            <person name="Vollmers J."/>
            <person name="Rivas-Marin E."/>
            <person name="Kohn T."/>
            <person name="Peeters S.H."/>
            <person name="Heuer A."/>
            <person name="Rast P."/>
            <person name="Oberbeckmann S."/>
            <person name="Bunk B."/>
            <person name="Jeske O."/>
            <person name="Meyerdierks A."/>
            <person name="Storesund J.E."/>
            <person name="Kallscheuer N."/>
            <person name="Luecker S."/>
            <person name="Lage O.M."/>
            <person name="Pohl T."/>
            <person name="Merkel B.J."/>
            <person name="Hornburger P."/>
            <person name="Mueller R.-W."/>
            <person name="Bruemmer F."/>
            <person name="Labrenz M."/>
            <person name="Spormann A.M."/>
            <person name="Op den Camp H."/>
            <person name="Overmann J."/>
            <person name="Amann R."/>
            <person name="Jetten M.S.M."/>
            <person name="Mascher T."/>
            <person name="Medema M.H."/>
            <person name="Devos D.P."/>
            <person name="Kaster A.-K."/>
            <person name="Ovreas L."/>
            <person name="Rohde M."/>
            <person name="Galperin M.Y."/>
            <person name="Jogler C."/>
        </authorList>
    </citation>
    <scope>NUCLEOTIDE SEQUENCE [LARGE SCALE GENOMIC DNA]</scope>
    <source>
        <strain evidence="3 4">Enr17</strain>
    </source>
</reference>
<evidence type="ECO:0000313" key="3">
    <source>
        <dbReference type="EMBL" id="QDV48034.1"/>
    </source>
</evidence>